<accession>A0A5B7K6A3</accession>
<feature type="region of interest" description="Disordered" evidence="1">
    <location>
        <begin position="128"/>
        <end position="151"/>
    </location>
</feature>
<protein>
    <submittedName>
        <fullName evidence="2">Uncharacterized protein</fullName>
    </submittedName>
</protein>
<proteinExistence type="predicted"/>
<evidence type="ECO:0000256" key="1">
    <source>
        <dbReference type="SAM" id="MobiDB-lite"/>
    </source>
</evidence>
<comment type="caution">
    <text evidence="2">The sequence shown here is derived from an EMBL/GenBank/DDBJ whole genome shotgun (WGS) entry which is preliminary data.</text>
</comment>
<dbReference type="EMBL" id="VSRR010141598">
    <property type="protein sequence ID" value="MPD04551.1"/>
    <property type="molecule type" value="Genomic_DNA"/>
</dbReference>
<gene>
    <name evidence="2" type="ORF">E2C01_100245</name>
</gene>
<feature type="region of interest" description="Disordered" evidence="1">
    <location>
        <begin position="183"/>
        <end position="206"/>
    </location>
</feature>
<evidence type="ECO:0000313" key="2">
    <source>
        <dbReference type="EMBL" id="MPD04551.1"/>
    </source>
</evidence>
<name>A0A5B7K6A3_PORTR</name>
<evidence type="ECO:0000313" key="3">
    <source>
        <dbReference type="Proteomes" id="UP000324222"/>
    </source>
</evidence>
<dbReference type="AlphaFoldDB" id="A0A5B7K6A3"/>
<reference evidence="2 3" key="1">
    <citation type="submission" date="2019-05" db="EMBL/GenBank/DDBJ databases">
        <title>Another draft genome of Portunus trituberculatus and its Hox gene families provides insights of decapod evolution.</title>
        <authorList>
            <person name="Jeong J.-H."/>
            <person name="Song I."/>
            <person name="Kim S."/>
            <person name="Choi T."/>
            <person name="Kim D."/>
            <person name="Ryu S."/>
            <person name="Kim W."/>
        </authorList>
    </citation>
    <scope>NUCLEOTIDE SEQUENCE [LARGE SCALE GENOMIC DNA]</scope>
    <source>
        <tissue evidence="2">Muscle</tissue>
    </source>
</reference>
<dbReference type="Proteomes" id="UP000324222">
    <property type="component" value="Unassembled WGS sequence"/>
</dbReference>
<keyword evidence="3" id="KW-1185">Reference proteome</keyword>
<organism evidence="2 3">
    <name type="scientific">Portunus trituberculatus</name>
    <name type="common">Swimming crab</name>
    <name type="synonym">Neptunus trituberculatus</name>
    <dbReference type="NCBI Taxonomy" id="210409"/>
    <lineage>
        <taxon>Eukaryota</taxon>
        <taxon>Metazoa</taxon>
        <taxon>Ecdysozoa</taxon>
        <taxon>Arthropoda</taxon>
        <taxon>Crustacea</taxon>
        <taxon>Multicrustacea</taxon>
        <taxon>Malacostraca</taxon>
        <taxon>Eumalacostraca</taxon>
        <taxon>Eucarida</taxon>
        <taxon>Decapoda</taxon>
        <taxon>Pleocyemata</taxon>
        <taxon>Brachyura</taxon>
        <taxon>Eubrachyura</taxon>
        <taxon>Portunoidea</taxon>
        <taxon>Portunidae</taxon>
        <taxon>Portuninae</taxon>
        <taxon>Portunus</taxon>
    </lineage>
</organism>
<sequence length="206" mass="21983">MHFNHTCRVPTFAAVHCYSAPCASKTVSQVGITQELPGTDATQQLMAVVSALTAKVDNLTATVSGLSTEFAVFKNQQHTVCSETSTVAPTPFLASGAQQGQRKSAVCQHSLCDPPTKKNKAAGQCATAAAPTPRMDTPAKPVKGATRQPRSLSGWPLLPLLQRTSHLWQTVRKIMQVNGHWSAERRSSATAQSQPGLPALSRTRDP</sequence>